<evidence type="ECO:0000256" key="1">
    <source>
        <dbReference type="ARBA" id="ARBA00008857"/>
    </source>
</evidence>
<dbReference type="Gene3D" id="1.10.150.130">
    <property type="match status" value="1"/>
</dbReference>
<keyword evidence="4" id="KW-0233">DNA recombination</keyword>
<protein>
    <submittedName>
        <fullName evidence="7">Integrase</fullName>
    </submittedName>
</protein>
<reference evidence="7 8" key="1">
    <citation type="submission" date="2018-08" db="EMBL/GenBank/DDBJ databases">
        <title>Chryseobacterium nematophagum: a novel matrix digesting pathogen of nematodes.</title>
        <authorList>
            <person name="Page A."/>
            <person name="Roberts M."/>
            <person name="Felix M.-A."/>
            <person name="Weir W."/>
        </authorList>
    </citation>
    <scope>NUCLEOTIDE SEQUENCE [LARGE SCALE GENOMIC DNA]</scope>
    <source>
        <strain evidence="7 8">JUb129</strain>
    </source>
</reference>
<feature type="domain" description="Core-binding (CB)" evidence="6">
    <location>
        <begin position="112"/>
        <end position="197"/>
    </location>
</feature>
<dbReference type="GO" id="GO:0006310">
    <property type="term" value="P:DNA recombination"/>
    <property type="evidence" value="ECO:0007669"/>
    <property type="project" value="UniProtKB-KW"/>
</dbReference>
<dbReference type="GO" id="GO:0003677">
    <property type="term" value="F:DNA binding"/>
    <property type="evidence" value="ECO:0007669"/>
    <property type="project" value="UniProtKB-UniRule"/>
</dbReference>
<dbReference type="InterPro" id="IPR013762">
    <property type="entry name" value="Integrase-like_cat_sf"/>
</dbReference>
<dbReference type="Pfam" id="PF13102">
    <property type="entry name" value="Phage_int_SAM_5"/>
    <property type="match status" value="1"/>
</dbReference>
<dbReference type="Gene3D" id="1.10.443.10">
    <property type="entry name" value="Intergrase catalytic core"/>
    <property type="match status" value="1"/>
</dbReference>
<gene>
    <name evidence="7" type="ORF">D1631_03515</name>
</gene>
<evidence type="ECO:0000256" key="2">
    <source>
        <dbReference type="ARBA" id="ARBA00022908"/>
    </source>
</evidence>
<accession>A0A3M7TC72</accession>
<dbReference type="InterPro" id="IPR044068">
    <property type="entry name" value="CB"/>
</dbReference>
<dbReference type="OrthoDB" id="1493636at2"/>
<dbReference type="InterPro" id="IPR050090">
    <property type="entry name" value="Tyrosine_recombinase_XerCD"/>
</dbReference>
<sequence length="419" mass="49356">MTFSYYLSPTIKNRKNQIFLSFSPEAESDYSYHFNTPFYINTEDWDHVKKRPKNIYCKKFKQLNVKLNSIKIELAQLIQNKKLKNKIPSSRAISEIIKKISIDEQQKQYSEASLLYMISQYLDAKKETLCLSTYRRYLVFFRLIEKFESFITKHILLQDINSEFIQSFYSFGKSEQYSESTIKRTVEFVKTILNYAERIGFATHVRNLEIPKNKNPKRIITLNEKELKKIKQTEVPSDLQIAKDWLLISCYTGQRISDFMRFNSNQLININGKICISFIQQKTGKEITLPLHPTVLNILKNNNNNFPKPMDRTLYNIHIKEIADLSGIKEFVKTRKRIGFRSREMQIEKFRNISSHIGRRSFASNFYGKIPTPLLMQATGHSSEKIFLNYINPVNHEGIMALGNYFEEIYSGKKKNKFL</sequence>
<dbReference type="SUPFAM" id="SSF56349">
    <property type="entry name" value="DNA breaking-rejoining enzymes"/>
    <property type="match status" value="1"/>
</dbReference>
<keyword evidence="2" id="KW-0229">DNA integration</keyword>
<dbReference type="Proteomes" id="UP000278775">
    <property type="component" value="Unassembled WGS sequence"/>
</dbReference>
<comment type="caution">
    <text evidence="7">The sequence shown here is derived from an EMBL/GenBank/DDBJ whole genome shotgun (WGS) entry which is preliminary data.</text>
</comment>
<dbReference type="PANTHER" id="PTHR30349:SF64">
    <property type="entry name" value="PROPHAGE INTEGRASE INTD-RELATED"/>
    <property type="match status" value="1"/>
</dbReference>
<evidence type="ECO:0000256" key="3">
    <source>
        <dbReference type="ARBA" id="ARBA00023125"/>
    </source>
</evidence>
<evidence type="ECO:0000313" key="8">
    <source>
        <dbReference type="Proteomes" id="UP000278775"/>
    </source>
</evidence>
<evidence type="ECO:0000256" key="4">
    <source>
        <dbReference type="ARBA" id="ARBA00023172"/>
    </source>
</evidence>
<dbReference type="InterPro" id="IPR010998">
    <property type="entry name" value="Integrase_recombinase_N"/>
</dbReference>
<dbReference type="GO" id="GO:0015074">
    <property type="term" value="P:DNA integration"/>
    <property type="evidence" value="ECO:0007669"/>
    <property type="project" value="UniProtKB-KW"/>
</dbReference>
<organism evidence="7 8">
    <name type="scientific">Chryseobacterium nematophagum</name>
    <dbReference type="NCBI Taxonomy" id="2305228"/>
    <lineage>
        <taxon>Bacteria</taxon>
        <taxon>Pseudomonadati</taxon>
        <taxon>Bacteroidota</taxon>
        <taxon>Flavobacteriia</taxon>
        <taxon>Flavobacteriales</taxon>
        <taxon>Weeksellaceae</taxon>
        <taxon>Chryseobacterium group</taxon>
        <taxon>Chryseobacterium</taxon>
    </lineage>
</organism>
<dbReference type="InterPro" id="IPR002104">
    <property type="entry name" value="Integrase_catalytic"/>
</dbReference>
<dbReference type="InterPro" id="IPR025269">
    <property type="entry name" value="SAM-like_dom"/>
</dbReference>
<dbReference type="InterPro" id="IPR011010">
    <property type="entry name" value="DNA_brk_join_enz"/>
</dbReference>
<dbReference type="RefSeq" id="WP_122635242.1">
    <property type="nucleotide sequence ID" value="NZ_QWIU01000002.1"/>
</dbReference>
<evidence type="ECO:0000259" key="6">
    <source>
        <dbReference type="PROSITE" id="PS51900"/>
    </source>
</evidence>
<dbReference type="PANTHER" id="PTHR30349">
    <property type="entry name" value="PHAGE INTEGRASE-RELATED"/>
    <property type="match status" value="1"/>
</dbReference>
<dbReference type="PROSITE" id="PS51900">
    <property type="entry name" value="CB"/>
    <property type="match status" value="1"/>
</dbReference>
<dbReference type="EMBL" id="QWIU01000002">
    <property type="protein sequence ID" value="RNA61065.1"/>
    <property type="molecule type" value="Genomic_DNA"/>
</dbReference>
<evidence type="ECO:0000256" key="5">
    <source>
        <dbReference type="PROSITE-ProRule" id="PRU01248"/>
    </source>
</evidence>
<evidence type="ECO:0000313" key="7">
    <source>
        <dbReference type="EMBL" id="RNA61065.1"/>
    </source>
</evidence>
<keyword evidence="3 5" id="KW-0238">DNA-binding</keyword>
<dbReference type="AlphaFoldDB" id="A0A3M7TC72"/>
<name>A0A3M7TC72_9FLAO</name>
<proteinExistence type="inferred from homology"/>
<comment type="similarity">
    <text evidence="1">Belongs to the 'phage' integrase family.</text>
</comment>
<dbReference type="Pfam" id="PF00589">
    <property type="entry name" value="Phage_integrase"/>
    <property type="match status" value="1"/>
</dbReference>